<feature type="compositionally biased region" description="Polar residues" evidence="5">
    <location>
        <begin position="174"/>
        <end position="187"/>
    </location>
</feature>
<evidence type="ECO:0000256" key="3">
    <source>
        <dbReference type="ARBA" id="ARBA00023163"/>
    </source>
</evidence>
<feature type="region of interest" description="Disordered" evidence="5">
    <location>
        <begin position="305"/>
        <end position="359"/>
    </location>
</feature>
<gene>
    <name evidence="6" type="ORF">KHLLAP_LOCUS431</name>
</gene>
<name>A0AAI8V7X1_9PEZI</name>
<dbReference type="Proteomes" id="UP001295740">
    <property type="component" value="Unassembled WGS sequence"/>
</dbReference>
<dbReference type="PANTHER" id="PTHR12694:SF8">
    <property type="entry name" value="TRANSCRIPTION INITIATION FACTOR IIA SUBUNIT 1"/>
    <property type="match status" value="1"/>
</dbReference>
<accession>A0AAI8V7X1</accession>
<dbReference type="InterPro" id="IPR004855">
    <property type="entry name" value="TFIIA_asu/bsu"/>
</dbReference>
<evidence type="ECO:0000313" key="7">
    <source>
        <dbReference type="Proteomes" id="UP001295740"/>
    </source>
</evidence>
<dbReference type="Pfam" id="PF03153">
    <property type="entry name" value="TFIIA"/>
    <property type="match status" value="1"/>
</dbReference>
<evidence type="ECO:0000256" key="1">
    <source>
        <dbReference type="ARBA" id="ARBA00004123"/>
    </source>
</evidence>
<evidence type="ECO:0000256" key="5">
    <source>
        <dbReference type="SAM" id="MobiDB-lite"/>
    </source>
</evidence>
<feature type="region of interest" description="Disordered" evidence="5">
    <location>
        <begin position="170"/>
        <end position="253"/>
    </location>
</feature>
<keyword evidence="4" id="KW-0539">Nucleus</keyword>
<dbReference type="SUPFAM" id="SSF47396">
    <property type="entry name" value="Transcription factor IIA (TFIIA), alpha-helical domain"/>
    <property type="match status" value="1"/>
</dbReference>
<feature type="compositionally biased region" description="Low complexity" evidence="5">
    <location>
        <begin position="188"/>
        <end position="205"/>
    </location>
</feature>
<dbReference type="AlphaFoldDB" id="A0AAI8V7X1"/>
<dbReference type="CDD" id="cd07976">
    <property type="entry name" value="TFIIA_alpha_beta_like"/>
    <property type="match status" value="2"/>
</dbReference>
<evidence type="ECO:0000313" key="6">
    <source>
        <dbReference type="EMBL" id="CAJ2499963.1"/>
    </source>
</evidence>
<feature type="compositionally biased region" description="Acidic residues" evidence="5">
    <location>
        <begin position="326"/>
        <end position="359"/>
    </location>
</feature>
<comment type="similarity">
    <text evidence="2">Belongs to the TFIIA subunit 1 family.</text>
</comment>
<dbReference type="Gene3D" id="2.30.18.10">
    <property type="entry name" value="Transcription factor IIA (TFIIA), beta-barrel domain"/>
    <property type="match status" value="1"/>
</dbReference>
<dbReference type="GO" id="GO:0006367">
    <property type="term" value="P:transcription initiation at RNA polymerase II promoter"/>
    <property type="evidence" value="ECO:0007669"/>
    <property type="project" value="InterPro"/>
</dbReference>
<protein>
    <submittedName>
        <fullName evidence="6">Uu.00g028160.m01.CDS01</fullName>
    </submittedName>
</protein>
<evidence type="ECO:0000256" key="4">
    <source>
        <dbReference type="ARBA" id="ARBA00023242"/>
    </source>
</evidence>
<feature type="compositionally biased region" description="Low complexity" evidence="5">
    <location>
        <begin position="215"/>
        <end position="229"/>
    </location>
</feature>
<dbReference type="SUPFAM" id="SSF50784">
    <property type="entry name" value="Transcription factor IIA (TFIIA), beta-barrel domain"/>
    <property type="match status" value="1"/>
</dbReference>
<organism evidence="6 7">
    <name type="scientific">Anthostomella pinea</name>
    <dbReference type="NCBI Taxonomy" id="933095"/>
    <lineage>
        <taxon>Eukaryota</taxon>
        <taxon>Fungi</taxon>
        <taxon>Dikarya</taxon>
        <taxon>Ascomycota</taxon>
        <taxon>Pezizomycotina</taxon>
        <taxon>Sordariomycetes</taxon>
        <taxon>Xylariomycetidae</taxon>
        <taxon>Xylariales</taxon>
        <taxon>Xylariaceae</taxon>
        <taxon>Anthostomella</taxon>
    </lineage>
</organism>
<comment type="subcellular location">
    <subcellularLocation>
        <location evidence="1">Nucleus</location>
    </subcellularLocation>
</comment>
<feature type="region of interest" description="Disordered" evidence="5">
    <location>
        <begin position="107"/>
        <end position="140"/>
    </location>
</feature>
<sequence>MSNANVGNIYNTIIQDVMEASRVDFEEGGIEESVLEELKKGWQKRLTQQQLAVFPWDPKPEPIPTPAASAPAPQLVPVQVQTPTQAPHNGAAYSQPQQPAALGLTMPMPGGHPTGNTYIKSEPGVKIEPGLEGTPAMSQGAGQAIAQERVIAQLQNQYGERAAASINKVRRQPVNATQQQGQQRPVNQSMPQQYPGQYQGSPPQQNRQAMYPTPQQQQQQQIQQQQQQQRPQMANGQRPPPSQQDGAGDADGHVGVLYRQGAAGENTEMGRIEIDQLLHAQIAARAKAMEGGGVMVPLKKRSCKNKAVSHHSKPAGSGGPSRFDGLDDDLKEEEEDEDAINSDLDDPEDNYEEDDEDDDAGEIMLCMYDKVQRVKNKWKCVLKDGVLNVNGKDYVFHKATGEYEW</sequence>
<dbReference type="InterPro" id="IPR009088">
    <property type="entry name" value="TFIIA_b-brl"/>
</dbReference>
<dbReference type="PANTHER" id="PTHR12694">
    <property type="entry name" value="TRANSCRIPTION INITIATION FACTOR IIA SUBUNIT 1"/>
    <property type="match status" value="1"/>
</dbReference>
<evidence type="ECO:0000256" key="2">
    <source>
        <dbReference type="ARBA" id="ARBA00010059"/>
    </source>
</evidence>
<proteinExistence type="inferred from homology"/>
<reference evidence="6" key="1">
    <citation type="submission" date="2023-10" db="EMBL/GenBank/DDBJ databases">
        <authorList>
            <person name="Hackl T."/>
        </authorList>
    </citation>
    <scope>NUCLEOTIDE SEQUENCE</scope>
</reference>
<dbReference type="FunFam" id="2.30.18.10:FF:000006">
    <property type="entry name" value="Transcription factor TFIIA complex subunit Toa1"/>
    <property type="match status" value="1"/>
</dbReference>
<dbReference type="Gene3D" id="1.10.287.100">
    <property type="match status" value="1"/>
</dbReference>
<dbReference type="EMBL" id="CAUWAG010000003">
    <property type="protein sequence ID" value="CAJ2499963.1"/>
    <property type="molecule type" value="Genomic_DNA"/>
</dbReference>
<comment type="caution">
    <text evidence="6">The sequence shown here is derived from an EMBL/GenBank/DDBJ whole genome shotgun (WGS) entry which is preliminary data.</text>
</comment>
<keyword evidence="7" id="KW-1185">Reference proteome</keyword>
<dbReference type="SMART" id="SM01371">
    <property type="entry name" value="TFIIA"/>
    <property type="match status" value="1"/>
</dbReference>
<dbReference type="GO" id="GO:0005672">
    <property type="term" value="C:transcription factor TFIIA complex"/>
    <property type="evidence" value="ECO:0007669"/>
    <property type="project" value="InterPro"/>
</dbReference>
<keyword evidence="3" id="KW-0804">Transcription</keyword>